<feature type="region of interest" description="Disordered" evidence="1">
    <location>
        <begin position="174"/>
        <end position="198"/>
    </location>
</feature>
<feature type="compositionally biased region" description="Polar residues" evidence="1">
    <location>
        <begin position="185"/>
        <end position="198"/>
    </location>
</feature>
<feature type="chain" id="PRO_5047389111" description="SurA N-terminal domain-containing protein" evidence="2">
    <location>
        <begin position="27"/>
        <end position="198"/>
    </location>
</feature>
<evidence type="ECO:0008006" key="5">
    <source>
        <dbReference type="Google" id="ProtNLM"/>
    </source>
</evidence>
<evidence type="ECO:0000256" key="1">
    <source>
        <dbReference type="SAM" id="MobiDB-lite"/>
    </source>
</evidence>
<dbReference type="RefSeq" id="WP_092648743.1">
    <property type="nucleotide sequence ID" value="NZ_LT629792.1"/>
</dbReference>
<dbReference type="EMBL" id="LT629792">
    <property type="protein sequence ID" value="SDT99422.1"/>
    <property type="molecule type" value="Genomic_DNA"/>
</dbReference>
<dbReference type="PROSITE" id="PS51257">
    <property type="entry name" value="PROKAR_LIPOPROTEIN"/>
    <property type="match status" value="1"/>
</dbReference>
<keyword evidence="2" id="KW-0732">Signal</keyword>
<organism evidence="3 4">
    <name type="scientific">Schaalia radingae</name>
    <dbReference type="NCBI Taxonomy" id="131110"/>
    <lineage>
        <taxon>Bacteria</taxon>
        <taxon>Bacillati</taxon>
        <taxon>Actinomycetota</taxon>
        <taxon>Actinomycetes</taxon>
        <taxon>Actinomycetales</taxon>
        <taxon>Actinomycetaceae</taxon>
        <taxon>Schaalia</taxon>
    </lineage>
</organism>
<keyword evidence="4" id="KW-1185">Reference proteome</keyword>
<name>A0ABY0V912_9ACTO</name>
<evidence type="ECO:0000313" key="4">
    <source>
        <dbReference type="Proteomes" id="UP000198976"/>
    </source>
</evidence>
<reference evidence="3 4" key="1">
    <citation type="submission" date="2016-10" db="EMBL/GenBank/DDBJ databases">
        <authorList>
            <person name="Varghese N."/>
            <person name="Submissions S."/>
        </authorList>
    </citation>
    <scope>NUCLEOTIDE SEQUENCE [LARGE SCALE GENOMIC DNA]</scope>
    <source>
        <strain evidence="3 4">DSM 9169</strain>
    </source>
</reference>
<sequence>MAQKRGIAGFVATLAGLALVITGCSAHPGAAARIGDHNISEETVTEVATALPDVVAQRVSRVDALRLLTTSYFQNRMGHDKDVTFTDDQVLDLMKQVAASRGLEAPENVPASVLDVFRGEMVLQQLQVDGNDLQTIQQELEQYYTKEKIDINPRYYTAQANTKQASTLADIVTPADVKAPKSDGDASTDTDSQSGHTH</sequence>
<evidence type="ECO:0000313" key="3">
    <source>
        <dbReference type="EMBL" id="SDT99422.1"/>
    </source>
</evidence>
<accession>A0ABY0V912</accession>
<proteinExistence type="predicted"/>
<protein>
    <recommendedName>
        <fullName evidence="5">SurA N-terminal domain-containing protein</fullName>
    </recommendedName>
</protein>
<evidence type="ECO:0000256" key="2">
    <source>
        <dbReference type="SAM" id="SignalP"/>
    </source>
</evidence>
<feature type="signal peptide" evidence="2">
    <location>
        <begin position="1"/>
        <end position="26"/>
    </location>
</feature>
<gene>
    <name evidence="3" type="ORF">SAMN04489714_1491</name>
</gene>
<dbReference type="Proteomes" id="UP000198976">
    <property type="component" value="Chromosome I"/>
</dbReference>